<organism evidence="1 2">
    <name type="scientific">Tribolium castaneum</name>
    <name type="common">Red flour beetle</name>
    <dbReference type="NCBI Taxonomy" id="7070"/>
    <lineage>
        <taxon>Eukaryota</taxon>
        <taxon>Metazoa</taxon>
        <taxon>Ecdysozoa</taxon>
        <taxon>Arthropoda</taxon>
        <taxon>Hexapoda</taxon>
        <taxon>Insecta</taxon>
        <taxon>Pterygota</taxon>
        <taxon>Neoptera</taxon>
        <taxon>Endopterygota</taxon>
        <taxon>Coleoptera</taxon>
        <taxon>Polyphaga</taxon>
        <taxon>Cucujiformia</taxon>
        <taxon>Tenebrionidae</taxon>
        <taxon>Tenebrionidae incertae sedis</taxon>
        <taxon>Tribolium</taxon>
    </lineage>
</organism>
<name>D6X3F0_TRICA</name>
<evidence type="ECO:0008006" key="3">
    <source>
        <dbReference type="Google" id="ProtNLM"/>
    </source>
</evidence>
<dbReference type="PANTHER" id="PTHR47326">
    <property type="entry name" value="TRANSPOSABLE ELEMENT TC3 TRANSPOSASE-LIKE PROTEIN"/>
    <property type="match status" value="1"/>
</dbReference>
<accession>D6X3F0</accession>
<dbReference type="AlphaFoldDB" id="D6X3F0"/>
<dbReference type="EMBL" id="KQ971373">
    <property type="protein sequence ID" value="EEZ97620.1"/>
    <property type="molecule type" value="Genomic_DNA"/>
</dbReference>
<dbReference type="GO" id="GO:0003676">
    <property type="term" value="F:nucleic acid binding"/>
    <property type="evidence" value="ECO:0007669"/>
    <property type="project" value="InterPro"/>
</dbReference>
<dbReference type="PANTHER" id="PTHR47326:SF1">
    <property type="entry name" value="HTH PSQ-TYPE DOMAIN-CONTAINING PROTEIN"/>
    <property type="match status" value="1"/>
</dbReference>
<dbReference type="PhylomeDB" id="D6X3F0"/>
<dbReference type="Proteomes" id="UP000007266">
    <property type="component" value="Linkage group 10"/>
</dbReference>
<dbReference type="InterPro" id="IPR036397">
    <property type="entry name" value="RNaseH_sf"/>
</dbReference>
<dbReference type="HOGENOM" id="CLU_901173_0_0_1"/>
<dbReference type="Gene3D" id="3.30.420.10">
    <property type="entry name" value="Ribonuclease H-like superfamily/Ribonuclease H"/>
    <property type="match status" value="1"/>
</dbReference>
<reference evidence="1 2" key="1">
    <citation type="journal article" date="2008" name="Nature">
        <title>The genome of the model beetle and pest Tribolium castaneum.</title>
        <authorList>
            <consortium name="Tribolium Genome Sequencing Consortium"/>
            <person name="Richards S."/>
            <person name="Gibbs R.A."/>
            <person name="Weinstock G.M."/>
            <person name="Brown S.J."/>
            <person name="Denell R."/>
            <person name="Beeman R.W."/>
            <person name="Gibbs R."/>
            <person name="Beeman R.W."/>
            <person name="Brown S.J."/>
            <person name="Bucher G."/>
            <person name="Friedrich M."/>
            <person name="Grimmelikhuijzen C.J."/>
            <person name="Klingler M."/>
            <person name="Lorenzen M."/>
            <person name="Richards S."/>
            <person name="Roth S."/>
            <person name="Schroder R."/>
            <person name="Tautz D."/>
            <person name="Zdobnov E.M."/>
            <person name="Muzny D."/>
            <person name="Gibbs R.A."/>
            <person name="Weinstock G.M."/>
            <person name="Attaway T."/>
            <person name="Bell S."/>
            <person name="Buhay C.J."/>
            <person name="Chandrabose M.N."/>
            <person name="Chavez D."/>
            <person name="Clerk-Blankenburg K.P."/>
            <person name="Cree A."/>
            <person name="Dao M."/>
            <person name="Davis C."/>
            <person name="Chacko J."/>
            <person name="Dinh H."/>
            <person name="Dugan-Rocha S."/>
            <person name="Fowler G."/>
            <person name="Garner T.T."/>
            <person name="Garnes J."/>
            <person name="Gnirke A."/>
            <person name="Hawes A."/>
            <person name="Hernandez J."/>
            <person name="Hines S."/>
            <person name="Holder M."/>
            <person name="Hume J."/>
            <person name="Jhangiani S.N."/>
            <person name="Joshi V."/>
            <person name="Khan Z.M."/>
            <person name="Jackson L."/>
            <person name="Kovar C."/>
            <person name="Kowis A."/>
            <person name="Lee S."/>
            <person name="Lewis L.R."/>
            <person name="Margolis J."/>
            <person name="Morgan M."/>
            <person name="Nazareth L.V."/>
            <person name="Nguyen N."/>
            <person name="Okwuonu G."/>
            <person name="Parker D."/>
            <person name="Richards S."/>
            <person name="Ruiz S.J."/>
            <person name="Santibanez J."/>
            <person name="Savard J."/>
            <person name="Scherer S.E."/>
            <person name="Schneider B."/>
            <person name="Sodergren E."/>
            <person name="Tautz D."/>
            <person name="Vattahil S."/>
            <person name="Villasana D."/>
            <person name="White C.S."/>
            <person name="Wright R."/>
            <person name="Park Y."/>
            <person name="Beeman R.W."/>
            <person name="Lord J."/>
            <person name="Oppert B."/>
            <person name="Lorenzen M."/>
            <person name="Brown S."/>
            <person name="Wang L."/>
            <person name="Savard J."/>
            <person name="Tautz D."/>
            <person name="Richards S."/>
            <person name="Weinstock G."/>
            <person name="Gibbs R.A."/>
            <person name="Liu Y."/>
            <person name="Worley K."/>
            <person name="Weinstock G."/>
            <person name="Elsik C.G."/>
            <person name="Reese J.T."/>
            <person name="Elhaik E."/>
            <person name="Landan G."/>
            <person name="Graur D."/>
            <person name="Arensburger P."/>
            <person name="Atkinson P."/>
            <person name="Beeman R.W."/>
            <person name="Beidler J."/>
            <person name="Brown S.J."/>
            <person name="Demuth J.P."/>
            <person name="Drury D.W."/>
            <person name="Du Y.Z."/>
            <person name="Fujiwara H."/>
            <person name="Lorenzen M."/>
            <person name="Maselli V."/>
            <person name="Osanai M."/>
            <person name="Park Y."/>
            <person name="Robertson H.M."/>
            <person name="Tu Z."/>
            <person name="Wang J.J."/>
            <person name="Wang S."/>
            <person name="Richards S."/>
            <person name="Song H."/>
            <person name="Zhang L."/>
            <person name="Sodergren E."/>
            <person name="Werner D."/>
            <person name="Stanke M."/>
            <person name="Morgenstern B."/>
            <person name="Solovyev V."/>
            <person name="Kosarev P."/>
            <person name="Brown G."/>
            <person name="Chen H.C."/>
            <person name="Ermolaeva O."/>
            <person name="Hlavina W."/>
            <person name="Kapustin Y."/>
            <person name="Kiryutin B."/>
            <person name="Kitts P."/>
            <person name="Maglott D."/>
            <person name="Pruitt K."/>
            <person name="Sapojnikov V."/>
            <person name="Souvorov A."/>
            <person name="Mackey A.J."/>
            <person name="Waterhouse R.M."/>
            <person name="Wyder S."/>
            <person name="Zdobnov E.M."/>
            <person name="Zdobnov E.M."/>
            <person name="Wyder S."/>
            <person name="Kriventseva E.V."/>
            <person name="Kadowaki T."/>
            <person name="Bork P."/>
            <person name="Aranda M."/>
            <person name="Bao R."/>
            <person name="Beermann A."/>
            <person name="Berns N."/>
            <person name="Bolognesi R."/>
            <person name="Bonneton F."/>
            <person name="Bopp D."/>
            <person name="Brown S.J."/>
            <person name="Bucher G."/>
            <person name="Butts T."/>
            <person name="Chaumot A."/>
            <person name="Denell R.E."/>
            <person name="Ferrier D.E."/>
            <person name="Friedrich M."/>
            <person name="Gordon C.M."/>
            <person name="Jindra M."/>
            <person name="Klingler M."/>
            <person name="Lan Q."/>
            <person name="Lattorff H.M."/>
            <person name="Laudet V."/>
            <person name="von Levetsow C."/>
            <person name="Liu Z."/>
            <person name="Lutz R."/>
            <person name="Lynch J.A."/>
            <person name="da Fonseca R.N."/>
            <person name="Posnien N."/>
            <person name="Reuter R."/>
            <person name="Roth S."/>
            <person name="Savard J."/>
            <person name="Schinko J.B."/>
            <person name="Schmitt C."/>
            <person name="Schoppmeier M."/>
            <person name="Schroder R."/>
            <person name="Shippy T.D."/>
            <person name="Simonnet F."/>
            <person name="Marques-Souza H."/>
            <person name="Tautz D."/>
            <person name="Tomoyasu Y."/>
            <person name="Trauner J."/>
            <person name="Van der Zee M."/>
            <person name="Vervoort M."/>
            <person name="Wittkopp N."/>
            <person name="Wimmer E.A."/>
            <person name="Yang X."/>
            <person name="Jones A.K."/>
            <person name="Sattelle D.B."/>
            <person name="Ebert P.R."/>
            <person name="Nelson D."/>
            <person name="Scott J.G."/>
            <person name="Beeman R.W."/>
            <person name="Muthukrishnan S."/>
            <person name="Kramer K.J."/>
            <person name="Arakane Y."/>
            <person name="Beeman R.W."/>
            <person name="Zhu Q."/>
            <person name="Hogenkamp D."/>
            <person name="Dixit R."/>
            <person name="Oppert B."/>
            <person name="Jiang H."/>
            <person name="Zou Z."/>
            <person name="Marshall J."/>
            <person name="Elpidina E."/>
            <person name="Vinokurov K."/>
            <person name="Oppert C."/>
            <person name="Zou Z."/>
            <person name="Evans J."/>
            <person name="Lu Z."/>
            <person name="Zhao P."/>
            <person name="Sumathipala N."/>
            <person name="Altincicek B."/>
            <person name="Vilcinskas A."/>
            <person name="Williams M."/>
            <person name="Hultmark D."/>
            <person name="Hetru C."/>
            <person name="Jiang H."/>
            <person name="Grimmelikhuijzen C.J."/>
            <person name="Hauser F."/>
            <person name="Cazzamali G."/>
            <person name="Williamson M."/>
            <person name="Park Y."/>
            <person name="Li B."/>
            <person name="Tanaka Y."/>
            <person name="Predel R."/>
            <person name="Neupert S."/>
            <person name="Schachtner J."/>
            <person name="Verleyen P."/>
            <person name="Raible F."/>
            <person name="Bork P."/>
            <person name="Friedrich M."/>
            <person name="Walden K.K."/>
            <person name="Robertson H.M."/>
            <person name="Angeli S."/>
            <person name="Foret S."/>
            <person name="Bucher G."/>
            <person name="Schuetz S."/>
            <person name="Maleszka R."/>
            <person name="Wimmer E.A."/>
            <person name="Beeman R.W."/>
            <person name="Lorenzen M."/>
            <person name="Tomoyasu Y."/>
            <person name="Miller S.C."/>
            <person name="Grossmann D."/>
            <person name="Bucher G."/>
        </authorList>
    </citation>
    <scope>NUCLEOTIDE SEQUENCE [LARGE SCALE GENOMIC DNA]</scope>
    <source>
        <strain evidence="1 2">Georgia GA2</strain>
    </source>
</reference>
<keyword evidence="2" id="KW-1185">Reference proteome</keyword>
<gene>
    <name evidence="1" type="primary">GLEAN_12954</name>
    <name evidence="1" type="ORF">TcasGA2_TC012954</name>
</gene>
<evidence type="ECO:0000313" key="1">
    <source>
        <dbReference type="EMBL" id="EEZ97620.1"/>
    </source>
</evidence>
<proteinExistence type="predicted"/>
<protein>
    <recommendedName>
        <fullName evidence="3">Tc1-like transposase DDE domain-containing protein</fullName>
    </recommendedName>
</protein>
<dbReference type="eggNOG" id="ENOG502S0B4">
    <property type="taxonomic scope" value="Eukaryota"/>
</dbReference>
<sequence>MSDDDSSSDDDFEEVLEVITIPRTTRFFGGNCATVFRLPVYGTFPIKPQYNRENISTICCVGIFSPPGRRFGKKLSTKIYRVYQKYARRLYAQRYPNRTLPNSHTFQSTVQHLREHSSFKPQTQDRSRARPQQIANVEDDILDAVAARPGTRILNRQLIGPHILPHRLNAEQYLHFLRDVLFELLDDVNLETRQNLWFLHDGAPCHRAHVMRNWLNTNFPQRWIGTYGPVAWPARSPDLNPCDFFLWDYMKELLYLVPIDNIEQLRDRIFNAAETIRTSGPTVERVKNSLRRRVQCCLNANGGHLEHLL</sequence>
<evidence type="ECO:0000313" key="2">
    <source>
        <dbReference type="Proteomes" id="UP000007266"/>
    </source>
</evidence>
<reference evidence="1 2" key="2">
    <citation type="journal article" date="2010" name="Nucleic Acids Res.">
        <title>BeetleBase in 2010: revisions to provide comprehensive genomic information for Tribolium castaneum.</title>
        <authorList>
            <person name="Kim H.S."/>
            <person name="Murphy T."/>
            <person name="Xia J."/>
            <person name="Caragea D."/>
            <person name="Park Y."/>
            <person name="Beeman R.W."/>
            <person name="Lorenzen M.D."/>
            <person name="Butcher S."/>
            <person name="Manak J.R."/>
            <person name="Brown S.J."/>
        </authorList>
    </citation>
    <scope>GENOME REANNOTATION</scope>
    <source>
        <strain evidence="1 2">Georgia GA2</strain>
    </source>
</reference>